<evidence type="ECO:0000313" key="5">
    <source>
        <dbReference type="Proteomes" id="UP001447008"/>
    </source>
</evidence>
<dbReference type="CDD" id="cd03214">
    <property type="entry name" value="ABC_Iron-Siderophores_B12_Hemin"/>
    <property type="match status" value="1"/>
</dbReference>
<dbReference type="PANTHER" id="PTHR42794">
    <property type="entry name" value="HEMIN IMPORT ATP-BINDING PROTEIN HMUV"/>
    <property type="match status" value="1"/>
</dbReference>
<accession>A0ABU9MRF9</accession>
<keyword evidence="2 4" id="KW-0067">ATP-binding</keyword>
<dbReference type="Pfam" id="PF00005">
    <property type="entry name" value="ABC_tran"/>
    <property type="match status" value="1"/>
</dbReference>
<dbReference type="SUPFAM" id="SSF52540">
    <property type="entry name" value="P-loop containing nucleoside triphosphate hydrolases"/>
    <property type="match status" value="1"/>
</dbReference>
<organism evidence="4 5">
    <name type="scientific">Pseudoalteromonas qingdaonensis</name>
    <dbReference type="NCBI Taxonomy" id="3131913"/>
    <lineage>
        <taxon>Bacteria</taxon>
        <taxon>Pseudomonadati</taxon>
        <taxon>Pseudomonadota</taxon>
        <taxon>Gammaproteobacteria</taxon>
        <taxon>Alteromonadales</taxon>
        <taxon>Pseudoalteromonadaceae</taxon>
        <taxon>Pseudoalteromonas</taxon>
    </lineage>
</organism>
<dbReference type="GO" id="GO:0005524">
    <property type="term" value="F:ATP binding"/>
    <property type="evidence" value="ECO:0007669"/>
    <property type="project" value="UniProtKB-KW"/>
</dbReference>
<gene>
    <name evidence="4" type="ORF">WCN91_00120</name>
</gene>
<dbReference type="InterPro" id="IPR003593">
    <property type="entry name" value="AAA+_ATPase"/>
</dbReference>
<evidence type="ECO:0000313" key="4">
    <source>
        <dbReference type="EMBL" id="MEM0513856.1"/>
    </source>
</evidence>
<evidence type="ECO:0000256" key="2">
    <source>
        <dbReference type="ARBA" id="ARBA00022840"/>
    </source>
</evidence>
<keyword evidence="5" id="KW-1185">Reference proteome</keyword>
<evidence type="ECO:0000256" key="1">
    <source>
        <dbReference type="ARBA" id="ARBA00022741"/>
    </source>
</evidence>
<dbReference type="InterPro" id="IPR003439">
    <property type="entry name" value="ABC_transporter-like_ATP-bd"/>
</dbReference>
<dbReference type="PANTHER" id="PTHR42794:SF2">
    <property type="entry name" value="ABC TRANSPORTER ATP-BINDING PROTEIN"/>
    <property type="match status" value="1"/>
</dbReference>
<comment type="caution">
    <text evidence="4">The sequence shown here is derived from an EMBL/GenBank/DDBJ whole genome shotgun (WGS) entry which is preliminary data.</text>
</comment>
<sequence>MSHHSLLTVEQLQCRLQERQVLDGISFSLQQGEFIGLLGPNGAGKSSLLRCIYRYYSSAENAIRLDGRCIQSIAPRALAQDMAVVLQQAPSDMSLTVVDVVALGLLPGMALWQRPDSEAQARVQQAIADVGLAAQQHKQLAQLSGGEQQRVHIARALVQRPKLLIMDEPTSHLDIKYQIELMELVRSLNLTVLASFHDLNLAAAMCDKLLVLDSGKLVANGTPKAVITESLLSEVFGVCTQVGAHPQNPEHWPLVHYFYADRSQTS</sequence>
<proteinExistence type="predicted"/>
<dbReference type="SMART" id="SM00382">
    <property type="entry name" value="AAA"/>
    <property type="match status" value="1"/>
</dbReference>
<dbReference type="RefSeq" id="WP_342675412.1">
    <property type="nucleotide sequence ID" value="NZ_JBCGCU010000001.1"/>
</dbReference>
<dbReference type="InterPro" id="IPR027417">
    <property type="entry name" value="P-loop_NTPase"/>
</dbReference>
<dbReference type="Gene3D" id="3.40.50.300">
    <property type="entry name" value="P-loop containing nucleotide triphosphate hydrolases"/>
    <property type="match status" value="1"/>
</dbReference>
<name>A0ABU9MRF9_9GAMM</name>
<reference evidence="4 5" key="1">
    <citation type="submission" date="2024-03" db="EMBL/GenBank/DDBJ databases">
        <title>Pseudoalteromonas qingdaonensis sp. nov., isolated from the intestines of marine benthic organisms.</title>
        <authorList>
            <person name="Lin X."/>
            <person name="Fang S."/>
            <person name="Hu X."/>
        </authorList>
    </citation>
    <scope>NUCLEOTIDE SEQUENCE [LARGE SCALE GENOMIC DNA]</scope>
    <source>
        <strain evidence="4 5">YIC-827</strain>
    </source>
</reference>
<evidence type="ECO:0000259" key="3">
    <source>
        <dbReference type="PROSITE" id="PS50893"/>
    </source>
</evidence>
<dbReference type="PROSITE" id="PS50893">
    <property type="entry name" value="ABC_TRANSPORTER_2"/>
    <property type="match status" value="1"/>
</dbReference>
<protein>
    <submittedName>
        <fullName evidence="4">ABC transporter ATP-binding protein</fullName>
    </submittedName>
</protein>
<feature type="domain" description="ABC transporter" evidence="3">
    <location>
        <begin position="7"/>
        <end position="239"/>
    </location>
</feature>
<dbReference type="Proteomes" id="UP001447008">
    <property type="component" value="Unassembled WGS sequence"/>
</dbReference>
<keyword evidence="1" id="KW-0547">Nucleotide-binding</keyword>
<dbReference type="EMBL" id="JBCGCU010000001">
    <property type="protein sequence ID" value="MEM0513856.1"/>
    <property type="molecule type" value="Genomic_DNA"/>
</dbReference>